<evidence type="ECO:0000256" key="3">
    <source>
        <dbReference type="ARBA" id="ARBA00022989"/>
    </source>
</evidence>
<evidence type="ECO:0000259" key="6">
    <source>
        <dbReference type="Pfam" id="PF13515"/>
    </source>
</evidence>
<feature type="transmembrane region" description="Helical" evidence="5">
    <location>
        <begin position="142"/>
        <end position="160"/>
    </location>
</feature>
<dbReference type="Pfam" id="PF13515">
    <property type="entry name" value="FUSC_2"/>
    <property type="match status" value="1"/>
</dbReference>
<keyword evidence="4 5" id="KW-0472">Membrane</keyword>
<feature type="transmembrane region" description="Helical" evidence="5">
    <location>
        <begin position="119"/>
        <end position="136"/>
    </location>
</feature>
<dbReference type="EMBL" id="CAFBLT010000001">
    <property type="protein sequence ID" value="CAB4873128.1"/>
    <property type="molecule type" value="Genomic_DNA"/>
</dbReference>
<dbReference type="GO" id="GO:0016020">
    <property type="term" value="C:membrane"/>
    <property type="evidence" value="ECO:0007669"/>
    <property type="project" value="UniProtKB-SubCell"/>
</dbReference>
<comment type="subcellular location">
    <subcellularLocation>
        <location evidence="1">Membrane</location>
        <topology evidence="1">Multi-pass membrane protein</topology>
    </subcellularLocation>
</comment>
<feature type="domain" description="Integral membrane bound transporter" evidence="6">
    <location>
        <begin position="82"/>
        <end position="215"/>
    </location>
</feature>
<keyword evidence="3 5" id="KW-1133">Transmembrane helix</keyword>
<sequence>MAASIMTIQIMIPPHVAHTASFHSWSNVAAVFGYAAIASVWGILIGLLLQRGREFPLPPRATWKWGVTQGIMIGVVMAAVAVFATSRNLGQGGAWLLLTTFLVFKPLTPTPWKRSLHRVLGTVLGVAIVAIYLHTLPVSAPTMAILIPAALMSVAAAVTALSQRWPYWCYVALWTPAVILFVATMSSTSKAVSTARYLDTLRIEYSFLGIVVALAAQGLLIGIKAAFHLEESRWFGTPAQADPGGS</sequence>
<feature type="transmembrane region" description="Helical" evidence="5">
    <location>
        <begin position="29"/>
        <end position="49"/>
    </location>
</feature>
<feature type="transmembrane region" description="Helical" evidence="5">
    <location>
        <begin position="167"/>
        <end position="185"/>
    </location>
</feature>
<evidence type="ECO:0000313" key="7">
    <source>
        <dbReference type="EMBL" id="CAB4873128.1"/>
    </source>
</evidence>
<name>A0A6J7DU80_9ZZZZ</name>
<dbReference type="AlphaFoldDB" id="A0A6J7DU80"/>
<feature type="transmembrane region" description="Helical" evidence="5">
    <location>
        <begin position="205"/>
        <end position="227"/>
    </location>
</feature>
<reference evidence="7" key="1">
    <citation type="submission" date="2020-05" db="EMBL/GenBank/DDBJ databases">
        <authorList>
            <person name="Chiriac C."/>
            <person name="Salcher M."/>
            <person name="Ghai R."/>
            <person name="Kavagutti S V."/>
        </authorList>
    </citation>
    <scope>NUCLEOTIDE SEQUENCE</scope>
</reference>
<evidence type="ECO:0000256" key="5">
    <source>
        <dbReference type="SAM" id="Phobius"/>
    </source>
</evidence>
<protein>
    <submittedName>
        <fullName evidence="7">Unannotated protein</fullName>
    </submittedName>
</protein>
<accession>A0A6J7DU80</accession>
<dbReference type="InterPro" id="IPR049453">
    <property type="entry name" value="Memb_transporter_dom"/>
</dbReference>
<gene>
    <name evidence="7" type="ORF">UFOPK3427_00939</name>
</gene>
<evidence type="ECO:0000256" key="2">
    <source>
        <dbReference type="ARBA" id="ARBA00022692"/>
    </source>
</evidence>
<proteinExistence type="predicted"/>
<keyword evidence="2 5" id="KW-0812">Transmembrane</keyword>
<evidence type="ECO:0000256" key="4">
    <source>
        <dbReference type="ARBA" id="ARBA00023136"/>
    </source>
</evidence>
<evidence type="ECO:0000256" key="1">
    <source>
        <dbReference type="ARBA" id="ARBA00004141"/>
    </source>
</evidence>
<organism evidence="7">
    <name type="scientific">freshwater metagenome</name>
    <dbReference type="NCBI Taxonomy" id="449393"/>
    <lineage>
        <taxon>unclassified sequences</taxon>
        <taxon>metagenomes</taxon>
        <taxon>ecological metagenomes</taxon>
    </lineage>
</organism>
<feature type="transmembrane region" description="Helical" evidence="5">
    <location>
        <begin position="61"/>
        <end position="83"/>
    </location>
</feature>